<dbReference type="Pfam" id="PF00069">
    <property type="entry name" value="Pkinase"/>
    <property type="match status" value="1"/>
</dbReference>
<dbReference type="GO" id="GO:0005634">
    <property type="term" value="C:nucleus"/>
    <property type="evidence" value="ECO:0007669"/>
    <property type="project" value="TreeGrafter"/>
</dbReference>
<protein>
    <recommendedName>
        <fullName evidence="6">Protein kinase domain-containing protein</fullName>
    </recommendedName>
</protein>
<keyword evidence="1" id="KW-0723">Serine/threonine-protein kinase</keyword>
<dbReference type="GO" id="GO:0004674">
    <property type="term" value="F:protein serine/threonine kinase activity"/>
    <property type="evidence" value="ECO:0007669"/>
    <property type="project" value="UniProtKB-KW"/>
</dbReference>
<dbReference type="Proteomes" id="UP000243975">
    <property type="component" value="Unassembled WGS sequence"/>
</dbReference>
<dbReference type="InterPro" id="IPR008271">
    <property type="entry name" value="Ser/Thr_kinase_AS"/>
</dbReference>
<dbReference type="Gramene" id="KVH89959">
    <property type="protein sequence ID" value="KVH89959"/>
    <property type="gene ID" value="Ccrd_008040"/>
</dbReference>
<name>A0A103XFS0_CYNCS</name>
<dbReference type="InterPro" id="IPR000719">
    <property type="entry name" value="Prot_kinase_dom"/>
</dbReference>
<dbReference type="PROSITE" id="PS00108">
    <property type="entry name" value="PROTEIN_KINASE_ST"/>
    <property type="match status" value="1"/>
</dbReference>
<evidence type="ECO:0000313" key="8">
    <source>
        <dbReference type="Proteomes" id="UP000243975"/>
    </source>
</evidence>
<dbReference type="GO" id="GO:0005524">
    <property type="term" value="F:ATP binding"/>
    <property type="evidence" value="ECO:0007669"/>
    <property type="project" value="UniProtKB-KW"/>
</dbReference>
<proteinExistence type="predicted"/>
<comment type="caution">
    <text evidence="7">The sequence shown here is derived from an EMBL/GenBank/DDBJ whole genome shotgun (WGS) entry which is preliminary data.</text>
</comment>
<dbReference type="EMBL" id="LEKV01005121">
    <property type="protein sequence ID" value="KVH89959.1"/>
    <property type="molecule type" value="Genomic_DNA"/>
</dbReference>
<keyword evidence="5" id="KW-0067">ATP-binding</keyword>
<evidence type="ECO:0000313" key="7">
    <source>
        <dbReference type="EMBL" id="KVH89959.1"/>
    </source>
</evidence>
<dbReference type="PROSITE" id="PS50011">
    <property type="entry name" value="PROTEIN_KINASE_DOM"/>
    <property type="match status" value="1"/>
</dbReference>
<evidence type="ECO:0000256" key="5">
    <source>
        <dbReference type="ARBA" id="ARBA00022840"/>
    </source>
</evidence>
<gene>
    <name evidence="7" type="ORF">Ccrd_008040</name>
</gene>
<dbReference type="SMART" id="SM00220">
    <property type="entry name" value="S_TKc"/>
    <property type="match status" value="1"/>
</dbReference>
<keyword evidence="3" id="KW-0547">Nucleotide-binding</keyword>
<keyword evidence="4" id="KW-0418">Kinase</keyword>
<dbReference type="Gene3D" id="3.30.200.20">
    <property type="entry name" value="Phosphorylase Kinase, domain 1"/>
    <property type="match status" value="1"/>
</dbReference>
<accession>A0A103XFS0</accession>
<sequence length="306" mass="35243">MSFQIQTFELSFCPEETLLYSKADTQIASAVGTFGRVLECWDRQTREYVAIKVIRSIRKYRDAAMIEVDVLQQLAKNDKGRSHCVQILNWFDYRNHICIVFEKLGPSLFDYLKRNKYCPFPVDLVREIGRQLLESVAYMHSLCLIHTDLKPENILLVSPEYLKLPGYKRASQGETHFRCLPKSSEIKLIDFGSTAYDNQNHSSIVSTRHYRAPEVILGLGWSYPCDMWSVGCILVELCSGEALFQTHENLEHLAMMERNMISQYVPVGCSRSSIVDLLYGLLEFDPAERITARQALDHPFFRNIPA</sequence>
<evidence type="ECO:0000256" key="4">
    <source>
        <dbReference type="ARBA" id="ARBA00022777"/>
    </source>
</evidence>
<dbReference type="CDD" id="cd14134">
    <property type="entry name" value="PKc_CLK"/>
    <property type="match status" value="1"/>
</dbReference>
<reference evidence="7 8" key="1">
    <citation type="journal article" date="2016" name="Sci. Rep.">
        <title>The genome sequence of the outbreeding globe artichoke constructed de novo incorporating a phase-aware low-pass sequencing strategy of F1 progeny.</title>
        <authorList>
            <person name="Scaglione D."/>
            <person name="Reyes-Chin-Wo S."/>
            <person name="Acquadro A."/>
            <person name="Froenicke L."/>
            <person name="Portis E."/>
            <person name="Beitel C."/>
            <person name="Tirone M."/>
            <person name="Mauro R."/>
            <person name="Lo Monaco A."/>
            <person name="Mauromicale G."/>
            <person name="Faccioli P."/>
            <person name="Cattivelli L."/>
            <person name="Rieseberg L."/>
            <person name="Michelmore R."/>
            <person name="Lanteri S."/>
        </authorList>
    </citation>
    <scope>NUCLEOTIDE SEQUENCE [LARGE SCALE GENOMIC DNA]</scope>
    <source>
        <strain evidence="7">2C</strain>
    </source>
</reference>
<keyword evidence="2" id="KW-0808">Transferase</keyword>
<dbReference type="InterPro" id="IPR051175">
    <property type="entry name" value="CLK_kinases"/>
</dbReference>
<dbReference type="PANTHER" id="PTHR45646:SF11">
    <property type="entry name" value="SERINE_THREONINE-PROTEIN KINASE DOA"/>
    <property type="match status" value="1"/>
</dbReference>
<organism evidence="7 8">
    <name type="scientific">Cynara cardunculus var. scolymus</name>
    <name type="common">Globe artichoke</name>
    <name type="synonym">Cynara scolymus</name>
    <dbReference type="NCBI Taxonomy" id="59895"/>
    <lineage>
        <taxon>Eukaryota</taxon>
        <taxon>Viridiplantae</taxon>
        <taxon>Streptophyta</taxon>
        <taxon>Embryophyta</taxon>
        <taxon>Tracheophyta</taxon>
        <taxon>Spermatophyta</taxon>
        <taxon>Magnoliopsida</taxon>
        <taxon>eudicotyledons</taxon>
        <taxon>Gunneridae</taxon>
        <taxon>Pentapetalae</taxon>
        <taxon>asterids</taxon>
        <taxon>campanulids</taxon>
        <taxon>Asterales</taxon>
        <taxon>Asteraceae</taxon>
        <taxon>Carduoideae</taxon>
        <taxon>Cardueae</taxon>
        <taxon>Carduinae</taxon>
        <taxon>Cynara</taxon>
    </lineage>
</organism>
<feature type="domain" description="Protein kinase" evidence="6">
    <location>
        <begin position="23"/>
        <end position="301"/>
    </location>
</feature>
<dbReference type="SUPFAM" id="SSF56112">
    <property type="entry name" value="Protein kinase-like (PK-like)"/>
    <property type="match status" value="1"/>
</dbReference>
<evidence type="ECO:0000259" key="6">
    <source>
        <dbReference type="PROSITE" id="PS50011"/>
    </source>
</evidence>
<dbReference type="PANTHER" id="PTHR45646">
    <property type="entry name" value="SERINE/THREONINE-PROTEIN KINASE DOA-RELATED"/>
    <property type="match status" value="1"/>
</dbReference>
<evidence type="ECO:0000256" key="2">
    <source>
        <dbReference type="ARBA" id="ARBA00022679"/>
    </source>
</evidence>
<evidence type="ECO:0000256" key="3">
    <source>
        <dbReference type="ARBA" id="ARBA00022741"/>
    </source>
</evidence>
<dbReference type="STRING" id="59895.A0A103XFS0"/>
<dbReference type="AlphaFoldDB" id="A0A103XFS0"/>
<dbReference type="Gene3D" id="1.10.510.10">
    <property type="entry name" value="Transferase(Phosphotransferase) domain 1"/>
    <property type="match status" value="1"/>
</dbReference>
<evidence type="ECO:0000256" key="1">
    <source>
        <dbReference type="ARBA" id="ARBA00022527"/>
    </source>
</evidence>
<keyword evidence="8" id="KW-1185">Reference proteome</keyword>
<dbReference type="InterPro" id="IPR011009">
    <property type="entry name" value="Kinase-like_dom_sf"/>
</dbReference>